<evidence type="ECO:0000256" key="2">
    <source>
        <dbReference type="ARBA" id="ARBA00022630"/>
    </source>
</evidence>
<reference evidence="5 6" key="1">
    <citation type="submission" date="2024-06" db="EMBL/GenBank/DDBJ databases">
        <title>The Natural Products Discovery Center: Release of the First 8490 Sequenced Strains for Exploring Actinobacteria Biosynthetic Diversity.</title>
        <authorList>
            <person name="Kalkreuter E."/>
            <person name="Kautsar S.A."/>
            <person name="Yang D."/>
            <person name="Bader C.D."/>
            <person name="Teijaro C.N."/>
            <person name="Fluegel L."/>
            <person name="Davis C.M."/>
            <person name="Simpson J.R."/>
            <person name="Lauterbach L."/>
            <person name="Steele A.D."/>
            <person name="Gui C."/>
            <person name="Meng S."/>
            <person name="Li G."/>
            <person name="Viehrig K."/>
            <person name="Ye F."/>
            <person name="Su P."/>
            <person name="Kiefer A.F."/>
            <person name="Nichols A."/>
            <person name="Cepeda A.J."/>
            <person name="Yan W."/>
            <person name="Fan B."/>
            <person name="Jiang Y."/>
            <person name="Adhikari A."/>
            <person name="Zheng C.-J."/>
            <person name="Schuster L."/>
            <person name="Cowan T.M."/>
            <person name="Smanski M.J."/>
            <person name="Chevrette M.G."/>
            <person name="De Carvalho L.P.S."/>
            <person name="Shen B."/>
        </authorList>
    </citation>
    <scope>NUCLEOTIDE SEQUENCE [LARGE SCALE GENOMIC DNA]</scope>
    <source>
        <strain evidence="5 6">NPDC047833</strain>
    </source>
</reference>
<dbReference type="PRINTS" id="PR00420">
    <property type="entry name" value="RNGMNOXGNASE"/>
</dbReference>
<sequence length="550" mass="58996">MTATGTSAYSPVLVVGGGIVGLSMSLFLSQRGIANVLVERHATTSTHPRARGVNVRSMEILRAAGLEESIRATESARALATNHGIVAAHDLAGEEFRRMDGAHTADPRLQAWSDLSPTSWALCDQDELEPLLADRARELGSWLLFGHELTALEDGVATVRDVRAGTEFRMSFTYVVAADGAHSPLRKARDIAFEGPGTLAHFANIYFHADLTEPLRDRRFVMCYLRQQDFQGALLPIDNHRRWLLHVPIGPDWEAERHRFEPGACAEMVRKATGVPGLDVDIRGVLPWESAGRVAARWRDGSLFLVGDAAHVMPPTGAFGSNTGIQDAHNLAWKLAAVLRGEAGPGLLDTYEAERRPVSVATVEQAVLRSKDRGRKGGDGGPPPGLADDAAVMLGYRYATAARDTGDAYGGDPTSAETADGATFLPADHWSGSPGTRAPHVPLPGGRSLLDRYGTEFVLVTSDARWMRAVTEACGDGARLRACHLPSGEEPAKTFQAQYGVGDDGAVLIRPDGFVGWRWTGAPAGRPAAELSAALARLTYRESAPQGVRA</sequence>
<dbReference type="Gene3D" id="3.50.50.60">
    <property type="entry name" value="FAD/NAD(P)-binding domain"/>
    <property type="match status" value="1"/>
</dbReference>
<keyword evidence="5" id="KW-0560">Oxidoreductase</keyword>
<dbReference type="Pfam" id="PF21274">
    <property type="entry name" value="Rng_hyd_C"/>
    <property type="match status" value="1"/>
</dbReference>
<keyword evidence="2" id="KW-0285">Flavoprotein</keyword>
<keyword evidence="3" id="KW-0274">FAD</keyword>
<dbReference type="SUPFAM" id="SSF51905">
    <property type="entry name" value="FAD/NAD(P)-binding domain"/>
    <property type="match status" value="1"/>
</dbReference>
<evidence type="ECO:0000256" key="1">
    <source>
        <dbReference type="ARBA" id="ARBA00001974"/>
    </source>
</evidence>
<proteinExistence type="predicted"/>
<comment type="cofactor">
    <cofactor evidence="1">
        <name>FAD</name>
        <dbReference type="ChEBI" id="CHEBI:57692"/>
    </cofactor>
</comment>
<dbReference type="InterPro" id="IPR036188">
    <property type="entry name" value="FAD/NAD-bd_sf"/>
</dbReference>
<evidence type="ECO:0000313" key="5">
    <source>
        <dbReference type="EMBL" id="MEW2367618.1"/>
    </source>
</evidence>
<dbReference type="Proteomes" id="UP001553843">
    <property type="component" value="Unassembled WGS sequence"/>
</dbReference>
<comment type="caution">
    <text evidence="5">The sequence shown here is derived from an EMBL/GenBank/DDBJ whole genome shotgun (WGS) entry which is preliminary data.</text>
</comment>
<dbReference type="InterPro" id="IPR002938">
    <property type="entry name" value="FAD-bd"/>
</dbReference>
<accession>A0ABV3M7E9</accession>
<evidence type="ECO:0000259" key="4">
    <source>
        <dbReference type="Pfam" id="PF01494"/>
    </source>
</evidence>
<dbReference type="EMBL" id="JBEYRS010000028">
    <property type="protein sequence ID" value="MEW2367618.1"/>
    <property type="molecule type" value="Genomic_DNA"/>
</dbReference>
<dbReference type="GO" id="GO:0004497">
    <property type="term" value="F:monooxygenase activity"/>
    <property type="evidence" value="ECO:0007669"/>
    <property type="project" value="UniProtKB-KW"/>
</dbReference>
<dbReference type="Gene3D" id="3.30.9.10">
    <property type="entry name" value="D-Amino Acid Oxidase, subunit A, domain 2"/>
    <property type="match status" value="1"/>
</dbReference>
<dbReference type="RefSeq" id="WP_359773746.1">
    <property type="nucleotide sequence ID" value="NZ_JBEYRR010000001.1"/>
</dbReference>
<protein>
    <submittedName>
        <fullName evidence="5">FAD-dependent monooxygenase</fullName>
    </submittedName>
</protein>
<dbReference type="Pfam" id="PF01494">
    <property type="entry name" value="FAD_binding_3"/>
    <property type="match status" value="1"/>
</dbReference>
<dbReference type="InterPro" id="IPR050641">
    <property type="entry name" value="RIFMO-like"/>
</dbReference>
<name>A0ABV3M7E9_9ACTN</name>
<dbReference type="Gene3D" id="3.40.30.120">
    <property type="match status" value="1"/>
</dbReference>
<dbReference type="PANTHER" id="PTHR43004:SF19">
    <property type="entry name" value="BINDING MONOOXYGENASE, PUTATIVE (JCVI)-RELATED"/>
    <property type="match status" value="1"/>
</dbReference>
<keyword evidence="6" id="KW-1185">Reference proteome</keyword>
<evidence type="ECO:0000256" key="3">
    <source>
        <dbReference type="ARBA" id="ARBA00022827"/>
    </source>
</evidence>
<keyword evidence="5" id="KW-0503">Monooxygenase</keyword>
<gene>
    <name evidence="5" type="ORF">AB0887_37565</name>
</gene>
<feature type="domain" description="FAD-binding" evidence="4">
    <location>
        <begin position="11"/>
        <end position="365"/>
    </location>
</feature>
<dbReference type="PANTHER" id="PTHR43004">
    <property type="entry name" value="TRK SYSTEM POTASSIUM UPTAKE PROTEIN"/>
    <property type="match status" value="1"/>
</dbReference>
<organism evidence="5 6">
    <name type="scientific">Streptomyces huasconensis</name>
    <dbReference type="NCBI Taxonomy" id="1854574"/>
    <lineage>
        <taxon>Bacteria</taxon>
        <taxon>Bacillati</taxon>
        <taxon>Actinomycetota</taxon>
        <taxon>Actinomycetes</taxon>
        <taxon>Kitasatosporales</taxon>
        <taxon>Streptomycetaceae</taxon>
        <taxon>Streptomyces</taxon>
    </lineage>
</organism>
<evidence type="ECO:0000313" key="6">
    <source>
        <dbReference type="Proteomes" id="UP001553843"/>
    </source>
</evidence>